<keyword evidence="8" id="KW-0472">Membrane</keyword>
<keyword evidence="5" id="KW-0325">Glycoprotein</keyword>
<protein>
    <recommendedName>
        <fullName evidence="10">Ig-like domain-containing protein</fullName>
    </recommendedName>
</protein>
<keyword evidence="3" id="KW-0677">Repeat</keyword>
<feature type="chain" id="PRO_5044886342" description="Ig-like domain-containing protein" evidence="9">
    <location>
        <begin position="20"/>
        <end position="543"/>
    </location>
</feature>
<proteinExistence type="predicted"/>
<evidence type="ECO:0000256" key="9">
    <source>
        <dbReference type="SAM" id="SignalP"/>
    </source>
</evidence>
<dbReference type="SUPFAM" id="SSF52058">
    <property type="entry name" value="L domain-like"/>
    <property type="match status" value="1"/>
</dbReference>
<name>A0ABD0Y626_9HEMI</name>
<dbReference type="InterPro" id="IPR003598">
    <property type="entry name" value="Ig_sub2"/>
</dbReference>
<sequence>MQLVHLVVLSAVIVPQIPGDCPPQCDCKWKSGKESVICINGNLTRVPAQLDSGTQLLDLTGNQLTAITRDALSTAGLLNLQKVYLAKCRIKLLDRYAFRKLINLVELDLSYNAISAVPSHIFDSISELRELKLSGNPIQRILNEAFVNVPQLVKLELSDCKLGTIEPRAFSGLEHTLEWLKLDKNKISEVRPSTLTSLLSLHGLELANNPWNCSCGLRPLRQWMLSQNIPSGVPAACRSPPRLAGRTWDRLHDDEFACAPTVSPAPGAERVEASEGSNATMACQVTGSPEPAVKWIWKNRPIANVSSPNHKKMYLLHYGESRSSLTILSVEPSDAGVYLCSGANKAGRAEANVTLSVAKRAADSRLPGGRVLLAVVVVASVFGAASCLLYCLLSQPRKEPRGSALNRQESYEKIEMNKKTETRYSDVSVLSKVHPKMNEYRGVPSGEEADGDDEGGTPTSQASDNPRRQPARPTKERSANEQIYLAGGGVGVQQHILRKAQLPTGSLYTTATTAAEDVSPSATNYPDLVVGDPHPTASATLPR</sequence>
<dbReference type="Proteomes" id="UP001558652">
    <property type="component" value="Unassembled WGS sequence"/>
</dbReference>
<dbReference type="Pfam" id="PF07679">
    <property type="entry name" value="I-set"/>
    <property type="match status" value="1"/>
</dbReference>
<dbReference type="Gene3D" id="2.60.40.10">
    <property type="entry name" value="Immunoglobulins"/>
    <property type="match status" value="1"/>
</dbReference>
<dbReference type="InterPro" id="IPR001611">
    <property type="entry name" value="Leu-rich_rpt"/>
</dbReference>
<dbReference type="FunFam" id="2.60.40.10:FF:000032">
    <property type="entry name" value="palladin isoform X1"/>
    <property type="match status" value="1"/>
</dbReference>
<evidence type="ECO:0000256" key="8">
    <source>
        <dbReference type="SAM" id="Phobius"/>
    </source>
</evidence>
<feature type="region of interest" description="Disordered" evidence="7">
    <location>
        <begin position="514"/>
        <end position="543"/>
    </location>
</feature>
<evidence type="ECO:0000256" key="2">
    <source>
        <dbReference type="ARBA" id="ARBA00022729"/>
    </source>
</evidence>
<accession>A0ABD0Y626</accession>
<dbReference type="GO" id="GO:0071944">
    <property type="term" value="C:cell periphery"/>
    <property type="evidence" value="ECO:0007669"/>
    <property type="project" value="UniProtKB-ARBA"/>
</dbReference>
<dbReference type="InterPro" id="IPR036179">
    <property type="entry name" value="Ig-like_dom_sf"/>
</dbReference>
<dbReference type="Pfam" id="PF13855">
    <property type="entry name" value="LRR_8"/>
    <property type="match status" value="1"/>
</dbReference>
<reference evidence="11 12" key="1">
    <citation type="submission" date="2024-07" db="EMBL/GenBank/DDBJ databases">
        <title>Chromosome-level genome assembly of the water stick insect Ranatra chinensis (Heteroptera: Nepidae).</title>
        <authorList>
            <person name="Liu X."/>
        </authorList>
    </citation>
    <scope>NUCLEOTIDE SEQUENCE [LARGE SCALE GENOMIC DNA]</scope>
    <source>
        <strain evidence="11">Cailab_2021Rc</strain>
        <tissue evidence="11">Muscle</tissue>
    </source>
</reference>
<dbReference type="SMART" id="SM00409">
    <property type="entry name" value="IG"/>
    <property type="match status" value="1"/>
</dbReference>
<dbReference type="PANTHER" id="PTHR24366">
    <property type="entry name" value="IG(IMMUNOGLOBULIN) AND LRR(LEUCINE RICH REPEAT) DOMAINS"/>
    <property type="match status" value="1"/>
</dbReference>
<evidence type="ECO:0000256" key="5">
    <source>
        <dbReference type="ARBA" id="ARBA00023180"/>
    </source>
</evidence>
<keyword evidence="12" id="KW-1185">Reference proteome</keyword>
<evidence type="ECO:0000256" key="6">
    <source>
        <dbReference type="ARBA" id="ARBA00023319"/>
    </source>
</evidence>
<evidence type="ECO:0000259" key="10">
    <source>
        <dbReference type="PROSITE" id="PS50835"/>
    </source>
</evidence>
<dbReference type="InterPro" id="IPR000483">
    <property type="entry name" value="Cys-rich_flank_reg_C"/>
</dbReference>
<dbReference type="PANTHER" id="PTHR24366:SF140">
    <property type="entry name" value="IP22191P"/>
    <property type="match status" value="1"/>
</dbReference>
<dbReference type="InterPro" id="IPR013098">
    <property type="entry name" value="Ig_I-set"/>
</dbReference>
<feature type="transmembrane region" description="Helical" evidence="8">
    <location>
        <begin position="371"/>
        <end position="393"/>
    </location>
</feature>
<dbReference type="InterPro" id="IPR007110">
    <property type="entry name" value="Ig-like_dom"/>
</dbReference>
<evidence type="ECO:0000256" key="3">
    <source>
        <dbReference type="ARBA" id="ARBA00022737"/>
    </source>
</evidence>
<dbReference type="PROSITE" id="PS50835">
    <property type="entry name" value="IG_LIKE"/>
    <property type="match status" value="1"/>
</dbReference>
<dbReference type="Pfam" id="PF00560">
    <property type="entry name" value="LRR_1"/>
    <property type="match status" value="1"/>
</dbReference>
<keyword evidence="1" id="KW-0433">Leucine-rich repeat</keyword>
<dbReference type="SMART" id="SM00369">
    <property type="entry name" value="LRR_TYP"/>
    <property type="match status" value="6"/>
</dbReference>
<evidence type="ECO:0000313" key="11">
    <source>
        <dbReference type="EMBL" id="KAL1122089.1"/>
    </source>
</evidence>
<dbReference type="InterPro" id="IPR013783">
    <property type="entry name" value="Ig-like_fold"/>
</dbReference>
<keyword evidence="8" id="KW-0812">Transmembrane</keyword>
<dbReference type="InterPro" id="IPR003599">
    <property type="entry name" value="Ig_sub"/>
</dbReference>
<dbReference type="FunFam" id="3.80.10.10:FF:000082">
    <property type="entry name" value="Leucine-rich repeat-containing 24"/>
    <property type="match status" value="1"/>
</dbReference>
<feature type="signal peptide" evidence="9">
    <location>
        <begin position="1"/>
        <end position="19"/>
    </location>
</feature>
<feature type="domain" description="Ig-like" evidence="10">
    <location>
        <begin position="260"/>
        <end position="356"/>
    </location>
</feature>
<dbReference type="SMART" id="SM00408">
    <property type="entry name" value="IGc2"/>
    <property type="match status" value="1"/>
</dbReference>
<evidence type="ECO:0000256" key="1">
    <source>
        <dbReference type="ARBA" id="ARBA00022614"/>
    </source>
</evidence>
<keyword evidence="6" id="KW-0393">Immunoglobulin domain</keyword>
<evidence type="ECO:0000256" key="4">
    <source>
        <dbReference type="ARBA" id="ARBA00023157"/>
    </source>
</evidence>
<dbReference type="SMART" id="SM00082">
    <property type="entry name" value="LRRCT"/>
    <property type="match status" value="1"/>
</dbReference>
<dbReference type="PROSITE" id="PS51450">
    <property type="entry name" value="LRR"/>
    <property type="match status" value="1"/>
</dbReference>
<dbReference type="SUPFAM" id="SSF48726">
    <property type="entry name" value="Immunoglobulin"/>
    <property type="match status" value="1"/>
</dbReference>
<feature type="region of interest" description="Disordered" evidence="7">
    <location>
        <begin position="435"/>
        <end position="479"/>
    </location>
</feature>
<organism evidence="11 12">
    <name type="scientific">Ranatra chinensis</name>
    <dbReference type="NCBI Taxonomy" id="642074"/>
    <lineage>
        <taxon>Eukaryota</taxon>
        <taxon>Metazoa</taxon>
        <taxon>Ecdysozoa</taxon>
        <taxon>Arthropoda</taxon>
        <taxon>Hexapoda</taxon>
        <taxon>Insecta</taxon>
        <taxon>Pterygota</taxon>
        <taxon>Neoptera</taxon>
        <taxon>Paraneoptera</taxon>
        <taxon>Hemiptera</taxon>
        <taxon>Heteroptera</taxon>
        <taxon>Panheteroptera</taxon>
        <taxon>Nepomorpha</taxon>
        <taxon>Nepidae</taxon>
        <taxon>Ranatrinae</taxon>
        <taxon>Ranatra</taxon>
    </lineage>
</organism>
<dbReference type="EMBL" id="JBFDAA010000014">
    <property type="protein sequence ID" value="KAL1122089.1"/>
    <property type="molecule type" value="Genomic_DNA"/>
</dbReference>
<gene>
    <name evidence="11" type="ORF">AAG570_003495</name>
</gene>
<dbReference type="Gene3D" id="3.80.10.10">
    <property type="entry name" value="Ribonuclease Inhibitor"/>
    <property type="match status" value="2"/>
</dbReference>
<dbReference type="InterPro" id="IPR032675">
    <property type="entry name" value="LRR_dom_sf"/>
</dbReference>
<comment type="caution">
    <text evidence="11">The sequence shown here is derived from an EMBL/GenBank/DDBJ whole genome shotgun (WGS) entry which is preliminary data.</text>
</comment>
<evidence type="ECO:0000256" key="7">
    <source>
        <dbReference type="SAM" id="MobiDB-lite"/>
    </source>
</evidence>
<dbReference type="AlphaFoldDB" id="A0ABD0Y626"/>
<keyword evidence="2 9" id="KW-0732">Signal</keyword>
<keyword evidence="8" id="KW-1133">Transmembrane helix</keyword>
<keyword evidence="4" id="KW-1015">Disulfide bond</keyword>
<evidence type="ECO:0000313" key="12">
    <source>
        <dbReference type="Proteomes" id="UP001558652"/>
    </source>
</evidence>
<dbReference type="InterPro" id="IPR003591">
    <property type="entry name" value="Leu-rich_rpt_typical-subtyp"/>
</dbReference>